<evidence type="ECO:0000313" key="2">
    <source>
        <dbReference type="EMBL" id="TFH69024.1"/>
    </source>
</evidence>
<protein>
    <recommendedName>
        <fullName evidence="4">DUF3619 family protein</fullName>
    </recommendedName>
</protein>
<feature type="compositionally biased region" description="Polar residues" evidence="1">
    <location>
        <begin position="10"/>
        <end position="21"/>
    </location>
</feature>
<gene>
    <name evidence="2" type="ORF">E3W66_03555</name>
</gene>
<accession>A0A4Y8UMV5</accession>
<evidence type="ECO:0000313" key="3">
    <source>
        <dbReference type="Proteomes" id="UP000298133"/>
    </source>
</evidence>
<dbReference type="EMBL" id="SPIA01000001">
    <property type="protein sequence ID" value="TFH69024.1"/>
    <property type="molecule type" value="Genomic_DNA"/>
</dbReference>
<sequence length="116" mass="12997">MSDERHNEMHQQQNWWRQQLAHTERSAAADPELSQQLDAIRARALAEVGDSGRRPAPLALAASLALLVVFSPLWWSHFASDTAVVGQQRQDSAVALDNPLALYGDLDHYQWLVLAE</sequence>
<dbReference type="AlphaFoldDB" id="A0A4Y8UMV5"/>
<proteinExistence type="predicted"/>
<keyword evidence="3" id="KW-1185">Reference proteome</keyword>
<dbReference type="Proteomes" id="UP000298133">
    <property type="component" value="Unassembled WGS sequence"/>
</dbReference>
<organism evidence="2 3">
    <name type="scientific">Gammaproteobacteria bacterium LSUCC0057</name>
    <dbReference type="NCBI Taxonomy" id="2559237"/>
    <lineage>
        <taxon>Bacteria</taxon>
        <taxon>Pseudomonadati</taxon>
        <taxon>Pseudomonadota</taxon>
        <taxon>Gammaproteobacteria</taxon>
        <taxon>Cellvibrionales</taxon>
        <taxon>Porticoccaceae</taxon>
        <taxon>SAR92 clade</taxon>
    </lineage>
</organism>
<evidence type="ECO:0000256" key="1">
    <source>
        <dbReference type="SAM" id="MobiDB-lite"/>
    </source>
</evidence>
<evidence type="ECO:0008006" key="4">
    <source>
        <dbReference type="Google" id="ProtNLM"/>
    </source>
</evidence>
<name>A0A4Y8UMV5_9GAMM</name>
<feature type="region of interest" description="Disordered" evidence="1">
    <location>
        <begin position="1"/>
        <end position="31"/>
    </location>
</feature>
<reference evidence="2 3" key="1">
    <citation type="submission" date="2019-03" db="EMBL/GenBank/DDBJ databases">
        <title>Draft genome of Gammaproteobacteria bacterium LSUCC0057, a member of the SAR92 clade.</title>
        <authorList>
            <person name="Lanclos V.C."/>
            <person name="Doiron C."/>
            <person name="Henson M.W."/>
            <person name="Thrash J.C."/>
        </authorList>
    </citation>
    <scope>NUCLEOTIDE SEQUENCE [LARGE SCALE GENOMIC DNA]</scope>
    <source>
        <strain evidence="2 3">LSUCC0057</strain>
    </source>
</reference>
<comment type="caution">
    <text evidence="2">The sequence shown here is derived from an EMBL/GenBank/DDBJ whole genome shotgun (WGS) entry which is preliminary data.</text>
</comment>